<reference evidence="1" key="1">
    <citation type="submission" date="2019-12" db="EMBL/GenBank/DDBJ databases">
        <title>Novel species isolated from a subtropical stream in China.</title>
        <authorList>
            <person name="Lu H."/>
        </authorList>
    </citation>
    <scope>NUCLEOTIDE SEQUENCE [LARGE SCALE GENOMIC DNA]</scope>
    <source>
        <strain evidence="1">FT81W</strain>
    </source>
</reference>
<accession>A0A845GGR3</accession>
<dbReference type="RefSeq" id="WP_161081715.1">
    <property type="nucleotide sequence ID" value="NZ_WWCX01000001.1"/>
</dbReference>
<evidence type="ECO:0000313" key="1">
    <source>
        <dbReference type="EMBL" id="MYM92446.1"/>
    </source>
</evidence>
<proteinExistence type="predicted"/>
<dbReference type="EMBL" id="WWCX01000001">
    <property type="protein sequence ID" value="MYM92446.1"/>
    <property type="molecule type" value="Genomic_DNA"/>
</dbReference>
<organism evidence="1 2">
    <name type="scientific">Duganella vulcania</name>
    <dbReference type="NCBI Taxonomy" id="2692166"/>
    <lineage>
        <taxon>Bacteria</taxon>
        <taxon>Pseudomonadati</taxon>
        <taxon>Pseudomonadota</taxon>
        <taxon>Betaproteobacteria</taxon>
        <taxon>Burkholderiales</taxon>
        <taxon>Oxalobacteraceae</taxon>
        <taxon>Telluria group</taxon>
        <taxon>Duganella</taxon>
    </lineage>
</organism>
<dbReference type="AlphaFoldDB" id="A0A845GGR3"/>
<dbReference type="Proteomes" id="UP000447355">
    <property type="component" value="Unassembled WGS sequence"/>
</dbReference>
<gene>
    <name evidence="1" type="ORF">GTP90_01065</name>
</gene>
<sequence>MRVEFNQQGTFQALYAAQAWCEEHGISYGQSCAGGPTGLLFGHWDWIAKWRNLTVKERAALHGTIEGDMREGPVVIVLKDAAVAAFGASLASAVPLSAPVPSRSGQA</sequence>
<comment type="caution">
    <text evidence="1">The sequence shown here is derived from an EMBL/GenBank/DDBJ whole genome shotgun (WGS) entry which is preliminary data.</text>
</comment>
<protein>
    <submittedName>
        <fullName evidence="1">Uncharacterized protein</fullName>
    </submittedName>
</protein>
<evidence type="ECO:0000313" key="2">
    <source>
        <dbReference type="Proteomes" id="UP000447355"/>
    </source>
</evidence>
<name>A0A845GGR3_9BURK</name>